<sequence length="650" mass="72034">MEIETLKSMTETPLLNASPSSLADTVVSVTTGQPTIATTSNCKLSSAPRSPNEVLAKPRPRASKINKPGTPPKKQAAAPPNKQQSKASPTKPQRGKGARNKPKKSMINGDVGSLVRDIFKNGDSVTVISNKSRKKESRSNSLCSTSDGINGSGDISNSSFPRETKLSDDDDEEDVEVDIDIENDDDENPVLQSRSASPSSVYHQLLKSAHIDIETKSNTEHLVTAQETVKENATEWEETQNLNAGSTDLDMNADPMCAAEVVVKTEEEDSNSDTASMYKLESMSDDSSKDRPDDEEEEEHHVKTETIVNGLVASSGEVIEFEVPQEEKELQAHFISDEEKHVHADFFDGRPPKTPERYIKIRSYIIDCWLKCKPTYLNKTCIRPGLKNCGDVNCIGRIHSYLECIGAINFGCGDSIQKSTQNCRWRNKQSGQRNQQRSHSIISSFKNRRPRKRRIRDGSGLWVDEKELEGKTIERKKLDANRKLKIPRSVKTVYDPFKLVPCLPFSDDNPAPYKIEMFNTALAIMDIHAHVSKTEVIGMLGGQFSAATQCLTISMAVPCKSMSTGMQCEMDPVSQTLASDQITDVGMSVVGWYHSHPTFSPDPSVRDIETQQKFQYWFSKGGNHFVGVIVSPYNASSLSVFSDIRCLTIS</sequence>
<feature type="domain" description="SWIRM" evidence="4">
    <location>
        <begin position="321"/>
        <end position="419"/>
    </location>
</feature>
<feature type="compositionally biased region" description="Polar residues" evidence="2">
    <location>
        <begin position="7"/>
        <end position="21"/>
    </location>
</feature>
<comment type="caution">
    <text evidence="5">The sequence shown here is derived from an EMBL/GenBank/DDBJ whole genome shotgun (WGS) entry which is preliminary data.</text>
</comment>
<dbReference type="EMBL" id="CAXITT010000897">
    <property type="protein sequence ID" value="CAL1547081.1"/>
    <property type="molecule type" value="Genomic_DNA"/>
</dbReference>
<dbReference type="Proteomes" id="UP001497497">
    <property type="component" value="Unassembled WGS sequence"/>
</dbReference>
<reference evidence="5 6" key="1">
    <citation type="submission" date="2024-04" db="EMBL/GenBank/DDBJ databases">
        <authorList>
            <consortium name="Genoscope - CEA"/>
            <person name="William W."/>
        </authorList>
    </citation>
    <scope>NUCLEOTIDE SEQUENCE [LARGE SCALE GENOMIC DNA]</scope>
</reference>
<dbReference type="PROSITE" id="PS50249">
    <property type="entry name" value="MPN"/>
    <property type="match status" value="1"/>
</dbReference>
<evidence type="ECO:0000313" key="5">
    <source>
        <dbReference type="EMBL" id="CAL1547081.1"/>
    </source>
</evidence>
<dbReference type="Gene3D" id="1.10.10.10">
    <property type="entry name" value="Winged helix-like DNA-binding domain superfamily/Winged helix DNA-binding domain"/>
    <property type="match status" value="1"/>
</dbReference>
<feature type="region of interest" description="Disordered" evidence="2">
    <location>
        <begin position="264"/>
        <end position="304"/>
    </location>
</feature>
<evidence type="ECO:0000259" key="4">
    <source>
        <dbReference type="PROSITE" id="PS50934"/>
    </source>
</evidence>
<name>A0AAV2IIZ6_LYMST</name>
<evidence type="ECO:0000256" key="2">
    <source>
        <dbReference type="SAM" id="MobiDB-lite"/>
    </source>
</evidence>
<accession>A0AAV2IIZ6</accession>
<dbReference type="GO" id="GO:0003677">
    <property type="term" value="F:DNA binding"/>
    <property type="evidence" value="ECO:0007669"/>
    <property type="project" value="UniProtKB-KW"/>
</dbReference>
<feature type="compositionally biased region" description="Basic residues" evidence="2">
    <location>
        <begin position="93"/>
        <end position="104"/>
    </location>
</feature>
<feature type="compositionally biased region" description="Low complexity" evidence="2">
    <location>
        <begin position="146"/>
        <end position="159"/>
    </location>
</feature>
<dbReference type="Pfam" id="PF04433">
    <property type="entry name" value="SWIRM"/>
    <property type="match status" value="1"/>
</dbReference>
<dbReference type="InterPro" id="IPR037518">
    <property type="entry name" value="MPN"/>
</dbReference>
<evidence type="ECO:0008006" key="7">
    <source>
        <dbReference type="Google" id="ProtNLM"/>
    </source>
</evidence>
<dbReference type="InterPro" id="IPR036388">
    <property type="entry name" value="WH-like_DNA-bd_sf"/>
</dbReference>
<dbReference type="AlphaFoldDB" id="A0AAV2IIZ6"/>
<dbReference type="GO" id="GO:0008237">
    <property type="term" value="F:metallopeptidase activity"/>
    <property type="evidence" value="ECO:0007669"/>
    <property type="project" value="InterPro"/>
</dbReference>
<feature type="compositionally biased region" description="Acidic residues" evidence="2">
    <location>
        <begin position="168"/>
        <end position="188"/>
    </location>
</feature>
<feature type="compositionally biased region" description="Polar residues" evidence="2">
    <location>
        <begin position="190"/>
        <end position="200"/>
    </location>
</feature>
<dbReference type="PROSITE" id="PS50934">
    <property type="entry name" value="SWIRM"/>
    <property type="match status" value="1"/>
</dbReference>
<organism evidence="5 6">
    <name type="scientific">Lymnaea stagnalis</name>
    <name type="common">Great pond snail</name>
    <name type="synonym">Helix stagnalis</name>
    <dbReference type="NCBI Taxonomy" id="6523"/>
    <lineage>
        <taxon>Eukaryota</taxon>
        <taxon>Metazoa</taxon>
        <taxon>Spiralia</taxon>
        <taxon>Lophotrochozoa</taxon>
        <taxon>Mollusca</taxon>
        <taxon>Gastropoda</taxon>
        <taxon>Heterobranchia</taxon>
        <taxon>Euthyneura</taxon>
        <taxon>Panpulmonata</taxon>
        <taxon>Hygrophila</taxon>
        <taxon>Lymnaeoidea</taxon>
        <taxon>Lymnaeidae</taxon>
        <taxon>Lymnaea</taxon>
    </lineage>
</organism>
<feature type="compositionally biased region" description="Polar residues" evidence="2">
    <location>
        <begin position="36"/>
        <end position="49"/>
    </location>
</feature>
<evidence type="ECO:0000313" key="6">
    <source>
        <dbReference type="Proteomes" id="UP001497497"/>
    </source>
</evidence>
<proteinExistence type="predicted"/>
<keyword evidence="1" id="KW-0238">DNA-binding</keyword>
<keyword evidence="6" id="KW-1185">Reference proteome</keyword>
<evidence type="ECO:0000256" key="1">
    <source>
        <dbReference type="ARBA" id="ARBA00023125"/>
    </source>
</evidence>
<dbReference type="SUPFAM" id="SSF102712">
    <property type="entry name" value="JAB1/MPN domain"/>
    <property type="match status" value="1"/>
</dbReference>
<feature type="non-terminal residue" evidence="5">
    <location>
        <position position="650"/>
    </location>
</feature>
<feature type="compositionally biased region" description="Low complexity" evidence="2">
    <location>
        <begin position="72"/>
        <end position="87"/>
    </location>
</feature>
<dbReference type="Pfam" id="PF01398">
    <property type="entry name" value="JAB"/>
    <property type="match status" value="1"/>
</dbReference>
<dbReference type="InterPro" id="IPR007526">
    <property type="entry name" value="SWIRM"/>
</dbReference>
<dbReference type="InterPro" id="IPR000555">
    <property type="entry name" value="JAMM/MPN+_dom"/>
</dbReference>
<dbReference type="InterPro" id="IPR009057">
    <property type="entry name" value="Homeodomain-like_sf"/>
</dbReference>
<protein>
    <recommendedName>
        <fullName evidence="7">Myb-like, SWIRM and MPN domain-containing protein 1</fullName>
    </recommendedName>
</protein>
<evidence type="ECO:0000259" key="3">
    <source>
        <dbReference type="PROSITE" id="PS50249"/>
    </source>
</evidence>
<dbReference type="SUPFAM" id="SSF46689">
    <property type="entry name" value="Homeodomain-like"/>
    <property type="match status" value="1"/>
</dbReference>
<dbReference type="PANTHER" id="PTHR10410">
    <property type="entry name" value="EUKARYOTIC TRANSLATION INITIATION FACTOR 3 -RELATED"/>
    <property type="match status" value="1"/>
</dbReference>
<dbReference type="Gene3D" id="3.40.140.10">
    <property type="entry name" value="Cytidine Deaminase, domain 2"/>
    <property type="match status" value="1"/>
</dbReference>
<feature type="domain" description="MPN" evidence="3">
    <location>
        <begin position="515"/>
        <end position="649"/>
    </location>
</feature>
<feature type="region of interest" description="Disordered" evidence="2">
    <location>
        <begin position="1"/>
        <end position="21"/>
    </location>
</feature>
<gene>
    <name evidence="5" type="ORF">GSLYS_00020410001</name>
</gene>
<feature type="region of interest" description="Disordered" evidence="2">
    <location>
        <begin position="36"/>
        <end position="200"/>
    </location>
</feature>
<dbReference type="InterPro" id="IPR050242">
    <property type="entry name" value="JAMM_MPN+_peptidase_M67A"/>
</dbReference>